<evidence type="ECO:0000256" key="4">
    <source>
        <dbReference type="ARBA" id="ARBA00023163"/>
    </source>
</evidence>
<dbReference type="PROSITE" id="PS01124">
    <property type="entry name" value="HTH_ARAC_FAMILY_2"/>
    <property type="match status" value="1"/>
</dbReference>
<dbReference type="Gene3D" id="2.60.120.10">
    <property type="entry name" value="Jelly Rolls"/>
    <property type="match status" value="1"/>
</dbReference>
<keyword evidence="1" id="KW-0678">Repressor</keyword>
<dbReference type="SUPFAM" id="SSF51182">
    <property type="entry name" value="RmlC-like cupins"/>
    <property type="match status" value="1"/>
</dbReference>
<keyword evidence="3" id="KW-0238">DNA-binding</keyword>
<dbReference type="InterPro" id="IPR018062">
    <property type="entry name" value="HTH_AraC-typ_CS"/>
</dbReference>
<evidence type="ECO:0000259" key="5">
    <source>
        <dbReference type="PROSITE" id="PS01124"/>
    </source>
</evidence>
<dbReference type="InterPro" id="IPR018060">
    <property type="entry name" value="HTH_AraC"/>
</dbReference>
<evidence type="ECO:0000256" key="2">
    <source>
        <dbReference type="ARBA" id="ARBA00023015"/>
    </source>
</evidence>
<gene>
    <name evidence="6" type="ORF">GCM10011289_13490</name>
</gene>
<keyword evidence="2" id="KW-0805">Transcription regulation</keyword>
<sequence length="239" mass="26692">MTLLAIRDLHHDASHEAMPHTHPQGQLFAVRAGLVSAVADGRRWVMPPGCLGWIPPGVTHGAVFHARTEGLNLYVDEAWSRRYWPDRLRVIRRTPLLTALLDTLRRFDSVPECYALVLADALGREPDQPLNLPMPADPRLAGLAAELLRRPDDDTGLDDWARRLGMTRRTLTRRFAAETGWSVGQWRQQARLLLAMERLAAGAAVTVVALDMGYQSVSAFIAMFKKYLGRPPGAWFDPA</sequence>
<dbReference type="Pfam" id="PF12833">
    <property type="entry name" value="HTH_18"/>
    <property type="match status" value="1"/>
</dbReference>
<dbReference type="GO" id="GO:0043565">
    <property type="term" value="F:sequence-specific DNA binding"/>
    <property type="evidence" value="ECO:0007669"/>
    <property type="project" value="InterPro"/>
</dbReference>
<keyword evidence="4" id="KW-0804">Transcription</keyword>
<dbReference type="Pfam" id="PF02311">
    <property type="entry name" value="AraC_binding"/>
    <property type="match status" value="1"/>
</dbReference>
<evidence type="ECO:0000256" key="1">
    <source>
        <dbReference type="ARBA" id="ARBA00022491"/>
    </source>
</evidence>
<dbReference type="RefSeq" id="WP_189532583.1">
    <property type="nucleotide sequence ID" value="NZ_BMYX01000006.1"/>
</dbReference>
<dbReference type="PANTHER" id="PTHR11019">
    <property type="entry name" value="HTH-TYPE TRANSCRIPTIONAL REGULATOR NIMR"/>
    <property type="match status" value="1"/>
</dbReference>
<evidence type="ECO:0000313" key="7">
    <source>
        <dbReference type="Proteomes" id="UP000645257"/>
    </source>
</evidence>
<dbReference type="Gene3D" id="1.10.10.60">
    <property type="entry name" value="Homeodomain-like"/>
    <property type="match status" value="1"/>
</dbReference>
<evidence type="ECO:0000313" key="6">
    <source>
        <dbReference type="EMBL" id="GGY11885.1"/>
    </source>
</evidence>
<reference evidence="6" key="1">
    <citation type="journal article" date="2014" name="Int. J. Syst. Evol. Microbiol.">
        <title>Complete genome sequence of Corynebacterium casei LMG S-19264T (=DSM 44701T), isolated from a smear-ripened cheese.</title>
        <authorList>
            <consortium name="US DOE Joint Genome Institute (JGI-PGF)"/>
            <person name="Walter F."/>
            <person name="Albersmeier A."/>
            <person name="Kalinowski J."/>
            <person name="Ruckert C."/>
        </authorList>
    </citation>
    <scope>NUCLEOTIDE SEQUENCE</scope>
    <source>
        <strain evidence="6">KCTC 32182</strain>
    </source>
</reference>
<dbReference type="InterPro" id="IPR003313">
    <property type="entry name" value="AraC-bd"/>
</dbReference>
<dbReference type="GO" id="GO:0003700">
    <property type="term" value="F:DNA-binding transcription factor activity"/>
    <property type="evidence" value="ECO:0007669"/>
    <property type="project" value="InterPro"/>
</dbReference>
<dbReference type="InterPro" id="IPR014710">
    <property type="entry name" value="RmlC-like_jellyroll"/>
</dbReference>
<dbReference type="PROSITE" id="PS00041">
    <property type="entry name" value="HTH_ARAC_FAMILY_1"/>
    <property type="match status" value="1"/>
</dbReference>
<dbReference type="Proteomes" id="UP000645257">
    <property type="component" value="Unassembled WGS sequence"/>
</dbReference>
<name>A0A918P1B1_9NEIS</name>
<dbReference type="InterPro" id="IPR011051">
    <property type="entry name" value="RmlC_Cupin_sf"/>
</dbReference>
<dbReference type="FunFam" id="1.10.10.60:FF:000132">
    <property type="entry name" value="AraC family transcriptional regulator"/>
    <property type="match status" value="1"/>
</dbReference>
<dbReference type="SUPFAM" id="SSF46689">
    <property type="entry name" value="Homeodomain-like"/>
    <property type="match status" value="1"/>
</dbReference>
<organism evidence="6 7">
    <name type="scientific">Paludibacterium paludis</name>
    <dbReference type="NCBI Taxonomy" id="1225769"/>
    <lineage>
        <taxon>Bacteria</taxon>
        <taxon>Pseudomonadati</taxon>
        <taxon>Pseudomonadota</taxon>
        <taxon>Betaproteobacteria</taxon>
        <taxon>Neisseriales</taxon>
        <taxon>Chromobacteriaceae</taxon>
        <taxon>Paludibacterium</taxon>
    </lineage>
</organism>
<dbReference type="InterPro" id="IPR009057">
    <property type="entry name" value="Homeodomain-like_sf"/>
</dbReference>
<dbReference type="CDD" id="cd06124">
    <property type="entry name" value="cupin_NimR-like_N"/>
    <property type="match status" value="1"/>
</dbReference>
<protein>
    <submittedName>
        <fullName evidence="6">AraC family transcriptional regulator</fullName>
    </submittedName>
</protein>
<dbReference type="EMBL" id="BMYX01000006">
    <property type="protein sequence ID" value="GGY11885.1"/>
    <property type="molecule type" value="Genomic_DNA"/>
</dbReference>
<dbReference type="PANTHER" id="PTHR11019:SF199">
    <property type="entry name" value="HTH-TYPE TRANSCRIPTIONAL REGULATOR NIMR"/>
    <property type="match status" value="1"/>
</dbReference>
<feature type="domain" description="HTH araC/xylS-type" evidence="5">
    <location>
        <begin position="138"/>
        <end position="238"/>
    </location>
</feature>
<dbReference type="AlphaFoldDB" id="A0A918P1B1"/>
<accession>A0A918P1B1</accession>
<reference evidence="6" key="2">
    <citation type="submission" date="2020-09" db="EMBL/GenBank/DDBJ databases">
        <authorList>
            <person name="Sun Q."/>
            <person name="Kim S."/>
        </authorList>
    </citation>
    <scope>NUCLEOTIDE SEQUENCE</scope>
    <source>
        <strain evidence="6">KCTC 32182</strain>
    </source>
</reference>
<dbReference type="SMART" id="SM00342">
    <property type="entry name" value="HTH_ARAC"/>
    <property type="match status" value="1"/>
</dbReference>
<evidence type="ECO:0000256" key="3">
    <source>
        <dbReference type="ARBA" id="ARBA00023125"/>
    </source>
</evidence>
<keyword evidence="7" id="KW-1185">Reference proteome</keyword>
<comment type="caution">
    <text evidence="6">The sequence shown here is derived from an EMBL/GenBank/DDBJ whole genome shotgun (WGS) entry which is preliminary data.</text>
</comment>
<proteinExistence type="predicted"/>